<gene>
    <name evidence="4" type="ORF">JQX14_22660</name>
</gene>
<dbReference type="Pfam" id="PF06791">
    <property type="entry name" value="TMP_2"/>
    <property type="match status" value="1"/>
</dbReference>
<organism evidence="4 5">
    <name type="scientific">Pseudosulfitobacter pseudonitzschiae</name>
    <dbReference type="NCBI Taxonomy" id="1402135"/>
    <lineage>
        <taxon>Bacteria</taxon>
        <taxon>Pseudomonadati</taxon>
        <taxon>Pseudomonadota</taxon>
        <taxon>Alphaproteobacteria</taxon>
        <taxon>Rhodobacterales</taxon>
        <taxon>Roseobacteraceae</taxon>
        <taxon>Pseudosulfitobacter</taxon>
    </lineage>
</organism>
<feature type="coiled-coil region" evidence="1">
    <location>
        <begin position="141"/>
        <end position="168"/>
    </location>
</feature>
<comment type="caution">
    <text evidence="4">The sequence shown here is derived from an EMBL/GenBank/DDBJ whole genome shotgun (WGS) entry which is preliminary data.</text>
</comment>
<dbReference type="EMBL" id="JAFBWN010000034">
    <property type="protein sequence ID" value="MBM2357356.1"/>
    <property type="molecule type" value="Genomic_DNA"/>
</dbReference>
<dbReference type="Proteomes" id="UP000809337">
    <property type="component" value="Unassembled WGS sequence"/>
</dbReference>
<proteinExistence type="predicted"/>
<dbReference type="InterPro" id="IPR009628">
    <property type="entry name" value="Phage_tape_measure_N"/>
</dbReference>
<name>A0A9Q2RX97_9RHOB</name>
<reference evidence="4" key="1">
    <citation type="submission" date="2021-01" db="EMBL/GenBank/DDBJ databases">
        <title>Diatom-associated Roseobacters Show Island Model of Population Structure.</title>
        <authorList>
            <person name="Qu L."/>
            <person name="Feng X."/>
            <person name="Chen Y."/>
            <person name="Li L."/>
            <person name="Wang X."/>
            <person name="Hu Z."/>
            <person name="Wang H."/>
            <person name="Luo H."/>
        </authorList>
    </citation>
    <scope>NUCLEOTIDE SEQUENCE</scope>
    <source>
        <strain evidence="4">SM26-45</strain>
    </source>
</reference>
<keyword evidence="1" id="KW-0175">Coiled coil</keyword>
<evidence type="ECO:0000313" key="4">
    <source>
        <dbReference type="EMBL" id="MBM2357356.1"/>
    </source>
</evidence>
<dbReference type="RefSeq" id="WP_231036114.1">
    <property type="nucleotide sequence ID" value="NZ_JAJNGX010000034.1"/>
</dbReference>
<protein>
    <submittedName>
        <fullName evidence="4">Phage tail length tape measure family protein</fullName>
    </submittedName>
</protein>
<accession>A0A9Q2RX97</accession>
<evidence type="ECO:0000313" key="5">
    <source>
        <dbReference type="Proteomes" id="UP000809337"/>
    </source>
</evidence>
<evidence type="ECO:0000256" key="1">
    <source>
        <dbReference type="SAM" id="Coils"/>
    </source>
</evidence>
<evidence type="ECO:0000259" key="3">
    <source>
        <dbReference type="Pfam" id="PF06791"/>
    </source>
</evidence>
<sequence>MTFTVQGTVTIDGKEAKVTLKGIGDEAKKAGAEAEGFGRKGRGAGAGAKALGDQTKFAAGSVSNLTAQFNDIGVMLAAGQNPLQLAIQQGTQITQVFGNTGAAQAGMMLKQALVSMISPLNLITIGAIAGGAALFQWATSAGSANDEADDFEKQLEDLDAAISDYAKSADIALMTTDQLKERFGSASAGLQLTIDLLEQISRNEAQRSIDQIASSLGELMEISGVPGRRRTGVQDFFDLDISFAVTDKQREVRSQAMELTAEFLNQQKALRGAAGDLDRQIEITRELLSTTQQLAEAKDGISTAEEAVIKQIAETLVKMEQQRGKVKEVEDGVDGVTKAQKAAAAAAQQLLQGLQSEANIQRLIAQYGEDSRRVAEARVAEERRVYAATKLTADMSQDMKDQIMKAWDAANGMASVDMATAIAAAADQASRMANELGRAVSNAIALANQGVGDVERARINYEFRDDPLGRAGALAGAEFDSRTRPASGTALPDGAARYIEQERDAFVSARVEAERYNQQLQDWRKEKTAADRTGRGKGRDAARASEREQKAIDDLIVSLRAQREVLSETDPVQKEMIQNRKVLATATDAERKTVEELIAARVQEEAAIERATENAEFFGDITSSALDSLIVKGESLDDVLKNIAGSLIDAGIQAALFGEGPFGSLFGGTSIFSAIFPKQKLAEGGMIYGAGGSRDDKVPLWGSAGEFVVNASATSRNRALLEAINAGAPMQGLARGGMIGGRSSAQLAPMTGGNAPVVINVDVTGARGNTEIMEGVREGIRRGLEEYDRNVLPGRVSDIADSPRYVG</sequence>
<feature type="region of interest" description="Disordered" evidence="2">
    <location>
        <begin position="522"/>
        <end position="545"/>
    </location>
</feature>
<evidence type="ECO:0000256" key="2">
    <source>
        <dbReference type="SAM" id="MobiDB-lite"/>
    </source>
</evidence>
<dbReference type="AlphaFoldDB" id="A0A9Q2RX97"/>
<feature type="domain" description="Bacteriophage tail tape measure N-terminal" evidence="3">
    <location>
        <begin position="50"/>
        <end position="157"/>
    </location>
</feature>